<keyword evidence="4 7" id="KW-0732">Signal</keyword>
<dbReference type="GO" id="GO:0006508">
    <property type="term" value="P:proteolysis"/>
    <property type="evidence" value="ECO:0007669"/>
    <property type="project" value="UniProtKB-KW"/>
</dbReference>
<keyword evidence="6" id="KW-0325">Glycoprotein</keyword>
<comment type="similarity">
    <text evidence="1 7">Belongs to the peptidase S10 family.</text>
</comment>
<dbReference type="EMBL" id="LN483249">
    <property type="protein sequence ID" value="CDZ97775.1"/>
    <property type="molecule type" value="Genomic_DNA"/>
</dbReference>
<evidence type="ECO:0000256" key="4">
    <source>
        <dbReference type="ARBA" id="ARBA00022729"/>
    </source>
</evidence>
<keyword evidence="3 7" id="KW-0645">Protease</keyword>
<evidence type="ECO:0000256" key="1">
    <source>
        <dbReference type="ARBA" id="ARBA00009431"/>
    </source>
</evidence>
<accession>A0A0F7SHC7</accession>
<name>A0A0F7SHC7_PHARH</name>
<evidence type="ECO:0000256" key="3">
    <source>
        <dbReference type="ARBA" id="ARBA00022670"/>
    </source>
</evidence>
<dbReference type="Gene3D" id="3.40.50.1820">
    <property type="entry name" value="alpha/beta hydrolase"/>
    <property type="match status" value="1"/>
</dbReference>
<dbReference type="AlphaFoldDB" id="A0A0F7SHC7"/>
<proteinExistence type="inferred from homology"/>
<dbReference type="PROSITE" id="PS00131">
    <property type="entry name" value="CARBOXYPEPT_SER_SER"/>
    <property type="match status" value="1"/>
</dbReference>
<sequence length="510" mass="56528">MKLLLSLLPLLTLVSAEQLRFATSANQPIHSFSTFDRVLNHQSNARLADLKGQADEFVTLEHRDFPSHSVRIKETTGWCDPDVSSFTGYLDVGNQKNLFFYFFESRHKPETDPLVMWINGGPGCSSSMGMFMELGPCSVVDQGHGNLTTKPNPHSWNNKANVFFLDEPIGVGFSYAEHGQIVGRAEQAAIDVQAFISIFIETFKEFQDRPLHLSGESYGGRYLPVFAAAIYDGNKALIKVGSKPINLKSILIGNGLTDTYSMVRGYYQHSCTNLSGVGPILNVFQCQAMAAAIPRCEKMLKDECLDRADPLGCGNAMSFCAEVVSGPFFSAERNPYDISKSCTIDELSEFLCYPETQKIAKYLDQPWVRQKIGANPDLGKFQSCSPAVGSAFHAAGDITGKTWYYVASLLEHDIDVLIYVGKLDWICNFLGNAIWTNNLEWSGQEAYAAQETRDWHIDDQVAGQVKSLSSEDGRGGLTYMTINGAGHMVPTDKPKEASQMFNNWLEKKSM</sequence>
<evidence type="ECO:0000256" key="5">
    <source>
        <dbReference type="ARBA" id="ARBA00022801"/>
    </source>
</evidence>
<feature type="signal peptide" evidence="7">
    <location>
        <begin position="1"/>
        <end position="16"/>
    </location>
</feature>
<dbReference type="EC" id="3.4.16.-" evidence="7"/>
<dbReference type="Pfam" id="PF00450">
    <property type="entry name" value="Peptidase_S10"/>
    <property type="match status" value="1"/>
</dbReference>
<dbReference type="GO" id="GO:0000324">
    <property type="term" value="C:fungal-type vacuole"/>
    <property type="evidence" value="ECO:0007669"/>
    <property type="project" value="TreeGrafter"/>
</dbReference>
<evidence type="ECO:0000256" key="2">
    <source>
        <dbReference type="ARBA" id="ARBA00022645"/>
    </source>
</evidence>
<dbReference type="PRINTS" id="PR00724">
    <property type="entry name" value="CRBOXYPTASEC"/>
</dbReference>
<dbReference type="InterPro" id="IPR001563">
    <property type="entry name" value="Peptidase_S10"/>
</dbReference>
<keyword evidence="2 7" id="KW-0121">Carboxypeptidase</keyword>
<keyword evidence="5 7" id="KW-0378">Hydrolase</keyword>
<feature type="chain" id="PRO_5006515924" description="Carboxypeptidase" evidence="7">
    <location>
        <begin position="17"/>
        <end position="510"/>
    </location>
</feature>
<protein>
    <recommendedName>
        <fullName evidence="7">Carboxypeptidase</fullName>
        <ecNumber evidence="7">3.4.16.-</ecNumber>
    </recommendedName>
</protein>
<dbReference type="PANTHER" id="PTHR11802">
    <property type="entry name" value="SERINE PROTEASE FAMILY S10 SERINE CARBOXYPEPTIDASE"/>
    <property type="match status" value="1"/>
</dbReference>
<evidence type="ECO:0000313" key="8">
    <source>
        <dbReference type="EMBL" id="CDZ97775.1"/>
    </source>
</evidence>
<evidence type="ECO:0000256" key="6">
    <source>
        <dbReference type="ARBA" id="ARBA00023180"/>
    </source>
</evidence>
<dbReference type="FunFam" id="3.40.50.1820:FF:000226">
    <property type="entry name" value="Carboxypeptidase"/>
    <property type="match status" value="1"/>
</dbReference>
<organism evidence="8">
    <name type="scientific">Phaffia rhodozyma</name>
    <name type="common">Yeast</name>
    <name type="synonym">Xanthophyllomyces dendrorhous</name>
    <dbReference type="NCBI Taxonomy" id="264483"/>
    <lineage>
        <taxon>Eukaryota</taxon>
        <taxon>Fungi</taxon>
        <taxon>Dikarya</taxon>
        <taxon>Basidiomycota</taxon>
        <taxon>Agaricomycotina</taxon>
        <taxon>Tremellomycetes</taxon>
        <taxon>Cystofilobasidiales</taxon>
        <taxon>Mrakiaceae</taxon>
        <taxon>Phaffia</taxon>
    </lineage>
</organism>
<dbReference type="Gene3D" id="1.10.287.410">
    <property type="match status" value="1"/>
</dbReference>
<dbReference type="PANTHER" id="PTHR11802:SF113">
    <property type="entry name" value="SERINE CARBOXYPEPTIDASE CTSA-4.1"/>
    <property type="match status" value="1"/>
</dbReference>
<evidence type="ECO:0000256" key="7">
    <source>
        <dbReference type="RuleBase" id="RU361156"/>
    </source>
</evidence>
<dbReference type="GO" id="GO:0004185">
    <property type="term" value="F:serine-type carboxypeptidase activity"/>
    <property type="evidence" value="ECO:0007669"/>
    <property type="project" value="UniProtKB-UniRule"/>
</dbReference>
<reference evidence="8" key="1">
    <citation type="submission" date="2014-08" db="EMBL/GenBank/DDBJ databases">
        <authorList>
            <person name="Sharma Rahul"/>
            <person name="Thines Marco"/>
        </authorList>
    </citation>
    <scope>NUCLEOTIDE SEQUENCE</scope>
</reference>
<dbReference type="InterPro" id="IPR018202">
    <property type="entry name" value="Ser_caboxypep_ser_AS"/>
</dbReference>
<dbReference type="SUPFAM" id="SSF53474">
    <property type="entry name" value="alpha/beta-Hydrolases"/>
    <property type="match status" value="1"/>
</dbReference>
<dbReference type="InterPro" id="IPR029058">
    <property type="entry name" value="AB_hydrolase_fold"/>
</dbReference>